<dbReference type="EMBL" id="QKKF02016121">
    <property type="protein sequence ID" value="RZF41885.1"/>
    <property type="molecule type" value="Genomic_DNA"/>
</dbReference>
<keyword evidence="2" id="KW-1185">Reference proteome</keyword>
<comment type="caution">
    <text evidence="1">The sequence shown here is derived from an EMBL/GenBank/DDBJ whole genome shotgun (WGS) entry which is preliminary data.</text>
</comment>
<dbReference type="InterPro" id="IPR019183">
    <property type="entry name" value="NAA25_NatB_aux_su"/>
</dbReference>
<reference evidence="1 2" key="1">
    <citation type="journal article" date="2017" name="Gigascience">
        <title>Genome sequence of the small brown planthopper, Laodelphax striatellus.</title>
        <authorList>
            <person name="Zhu J."/>
            <person name="Jiang F."/>
            <person name="Wang X."/>
            <person name="Yang P."/>
            <person name="Bao Y."/>
            <person name="Zhao W."/>
            <person name="Wang W."/>
            <person name="Lu H."/>
            <person name="Wang Q."/>
            <person name="Cui N."/>
            <person name="Li J."/>
            <person name="Chen X."/>
            <person name="Luo L."/>
            <person name="Yu J."/>
            <person name="Kang L."/>
            <person name="Cui F."/>
        </authorList>
    </citation>
    <scope>NUCLEOTIDE SEQUENCE [LARGE SCALE GENOMIC DNA]</scope>
    <source>
        <strain evidence="1">Lst14</strain>
    </source>
</reference>
<dbReference type="Pfam" id="PF09797">
    <property type="entry name" value="NatB_MDM20"/>
    <property type="match status" value="1"/>
</dbReference>
<dbReference type="InParanoid" id="A0A482X7I5"/>
<sequence length="101" mass="11624">MLRYISNLQLSRCLGYHEVIDFNSKLKLATSLLHCYKESLHFNQGQLSTDIMNNDPYALLTAHILYDIWIETKDAIFLKDACVVLEFALSYSLAIERAPII</sequence>
<dbReference type="OrthoDB" id="1874341at2759"/>
<dbReference type="STRING" id="195883.A0A482X7I5"/>
<name>A0A482X7I5_LAOST</name>
<organism evidence="1 2">
    <name type="scientific">Laodelphax striatellus</name>
    <name type="common">Small brown planthopper</name>
    <name type="synonym">Delphax striatella</name>
    <dbReference type="NCBI Taxonomy" id="195883"/>
    <lineage>
        <taxon>Eukaryota</taxon>
        <taxon>Metazoa</taxon>
        <taxon>Ecdysozoa</taxon>
        <taxon>Arthropoda</taxon>
        <taxon>Hexapoda</taxon>
        <taxon>Insecta</taxon>
        <taxon>Pterygota</taxon>
        <taxon>Neoptera</taxon>
        <taxon>Paraneoptera</taxon>
        <taxon>Hemiptera</taxon>
        <taxon>Auchenorrhyncha</taxon>
        <taxon>Fulgoroidea</taxon>
        <taxon>Delphacidae</taxon>
        <taxon>Criomorphinae</taxon>
        <taxon>Laodelphax</taxon>
    </lineage>
</organism>
<evidence type="ECO:0000313" key="1">
    <source>
        <dbReference type="EMBL" id="RZF41885.1"/>
    </source>
</evidence>
<dbReference type="SMR" id="A0A482X7I5"/>
<protein>
    <submittedName>
        <fullName evidence="1">Uncharacterized protein</fullName>
    </submittedName>
</protein>
<dbReference type="AlphaFoldDB" id="A0A482X7I5"/>
<proteinExistence type="predicted"/>
<evidence type="ECO:0000313" key="2">
    <source>
        <dbReference type="Proteomes" id="UP000291343"/>
    </source>
</evidence>
<dbReference type="Proteomes" id="UP000291343">
    <property type="component" value="Unassembled WGS sequence"/>
</dbReference>
<accession>A0A482X7I5</accession>
<gene>
    <name evidence="1" type="ORF">LSTR_LSTR016077</name>
</gene>